<dbReference type="InterPro" id="IPR008927">
    <property type="entry name" value="6-PGluconate_DH-like_C_sf"/>
</dbReference>
<evidence type="ECO:0000256" key="1">
    <source>
        <dbReference type="ARBA" id="ARBA00009463"/>
    </source>
</evidence>
<keyword evidence="2" id="KW-0560">Oxidoreductase</keyword>
<dbReference type="Proteomes" id="UP001283361">
    <property type="component" value="Unassembled WGS sequence"/>
</dbReference>
<evidence type="ECO:0000259" key="3">
    <source>
        <dbReference type="Pfam" id="PF00725"/>
    </source>
</evidence>
<dbReference type="Gene3D" id="1.10.1040.10">
    <property type="entry name" value="N-(1-d-carboxylethyl)-l-norvaline Dehydrogenase, domain 2"/>
    <property type="match status" value="1"/>
</dbReference>
<evidence type="ECO:0000313" key="5">
    <source>
        <dbReference type="EMBL" id="KAK3776418.1"/>
    </source>
</evidence>
<proteinExistence type="inferred from homology"/>
<keyword evidence="6" id="KW-1185">Reference proteome</keyword>
<evidence type="ECO:0000256" key="2">
    <source>
        <dbReference type="ARBA" id="ARBA00023002"/>
    </source>
</evidence>
<comment type="similarity">
    <text evidence="1">Belongs to the 3-hydroxyacyl-CoA dehydrogenase family.</text>
</comment>
<evidence type="ECO:0008006" key="7">
    <source>
        <dbReference type="Google" id="ProtNLM"/>
    </source>
</evidence>
<organism evidence="5 6">
    <name type="scientific">Elysia crispata</name>
    <name type="common">lettuce slug</name>
    <dbReference type="NCBI Taxonomy" id="231223"/>
    <lineage>
        <taxon>Eukaryota</taxon>
        <taxon>Metazoa</taxon>
        <taxon>Spiralia</taxon>
        <taxon>Lophotrochozoa</taxon>
        <taxon>Mollusca</taxon>
        <taxon>Gastropoda</taxon>
        <taxon>Heterobranchia</taxon>
        <taxon>Euthyneura</taxon>
        <taxon>Panpulmonata</taxon>
        <taxon>Sacoglossa</taxon>
        <taxon>Placobranchoidea</taxon>
        <taxon>Plakobranchidae</taxon>
        <taxon>Elysia</taxon>
    </lineage>
</organism>
<dbReference type="Pfam" id="PF00725">
    <property type="entry name" value="3HCDH"/>
    <property type="match status" value="1"/>
</dbReference>
<evidence type="ECO:0000313" key="6">
    <source>
        <dbReference type="Proteomes" id="UP001283361"/>
    </source>
</evidence>
<dbReference type="PANTHER" id="PTHR48075">
    <property type="entry name" value="3-HYDROXYACYL-COA DEHYDROGENASE FAMILY PROTEIN"/>
    <property type="match status" value="1"/>
</dbReference>
<dbReference type="InterPro" id="IPR036291">
    <property type="entry name" value="NAD(P)-bd_dom_sf"/>
</dbReference>
<evidence type="ECO:0000259" key="4">
    <source>
        <dbReference type="Pfam" id="PF02737"/>
    </source>
</evidence>
<dbReference type="GO" id="GO:0006631">
    <property type="term" value="P:fatty acid metabolic process"/>
    <property type="evidence" value="ECO:0007669"/>
    <property type="project" value="InterPro"/>
</dbReference>
<dbReference type="PANTHER" id="PTHR48075:SF1">
    <property type="entry name" value="LAMBDA-CRYSTALLIN HOMOLOG"/>
    <property type="match status" value="1"/>
</dbReference>
<dbReference type="InterPro" id="IPR013328">
    <property type="entry name" value="6PGD_dom2"/>
</dbReference>
<dbReference type="GO" id="GO:0070403">
    <property type="term" value="F:NAD+ binding"/>
    <property type="evidence" value="ECO:0007669"/>
    <property type="project" value="InterPro"/>
</dbReference>
<feature type="domain" description="3-hydroxyacyl-CoA dehydrogenase C-terminal" evidence="3">
    <location>
        <begin position="189"/>
        <end position="247"/>
    </location>
</feature>
<accession>A0AAE0ZW25</accession>
<feature type="domain" description="3-hydroxyacyl-CoA dehydrogenase NAD binding" evidence="4">
    <location>
        <begin position="5"/>
        <end position="185"/>
    </location>
</feature>
<dbReference type="InterPro" id="IPR006176">
    <property type="entry name" value="3-OHacyl-CoA_DH_NAD-bd"/>
</dbReference>
<gene>
    <name evidence="5" type="ORF">RRG08_023770</name>
</gene>
<dbReference type="SUPFAM" id="SSF51735">
    <property type="entry name" value="NAD(P)-binding Rossmann-fold domains"/>
    <property type="match status" value="1"/>
</dbReference>
<dbReference type="FunFam" id="3.40.50.720:FF:000356">
    <property type="entry name" value="Lambda-crystallin homolog"/>
    <property type="match status" value="1"/>
</dbReference>
<dbReference type="EMBL" id="JAWDGP010003216">
    <property type="protein sequence ID" value="KAK3776418.1"/>
    <property type="molecule type" value="Genomic_DNA"/>
</dbReference>
<dbReference type="Pfam" id="PF02737">
    <property type="entry name" value="3HCDH_N"/>
    <property type="match status" value="1"/>
</dbReference>
<sequence>MSKEKIGVIGSGLIGRSYTMLFISAGYNVTLYDILAEQTHAAKKDIWEQLKVLEKQGLLRGSLTPEKQFELITTTESLEECVHGAFFVQECVPERLEIKRNVWTKVDKIIDKSVIMSSSTSALLPSAISEGLENKNRFIVSHPTNPPFYAPATEVVPASWTDADVKERTIALLKEVGQVPVVLNKEIKGFVLNRIQYSIMGECYRLIRDGIVSPQDVDTIMSQGLGMRYAFMGPWETGYLNANGMIHYGEAYSDMILGIQQDFGPPERMEGPTLEYINESMRKLAGPEESIPKRRQWRDRRLTALAKLKKDMDKADAEDSLI</sequence>
<comment type="caution">
    <text evidence="5">The sequence shown here is derived from an EMBL/GenBank/DDBJ whole genome shotgun (WGS) entry which is preliminary data.</text>
</comment>
<dbReference type="SUPFAM" id="SSF48179">
    <property type="entry name" value="6-phosphogluconate dehydrogenase C-terminal domain-like"/>
    <property type="match status" value="1"/>
</dbReference>
<dbReference type="InterPro" id="IPR006108">
    <property type="entry name" value="3HC_DH_C"/>
</dbReference>
<dbReference type="AlphaFoldDB" id="A0AAE0ZW25"/>
<dbReference type="Gene3D" id="3.40.50.720">
    <property type="entry name" value="NAD(P)-binding Rossmann-like Domain"/>
    <property type="match status" value="1"/>
</dbReference>
<name>A0AAE0ZW25_9GAST</name>
<protein>
    <recommendedName>
        <fullName evidence="7">3-hydroxyacyl-CoA dehydrogenase</fullName>
    </recommendedName>
</protein>
<dbReference type="GO" id="GO:0050104">
    <property type="term" value="F:L-gulonate 3-dehydrogenase activity"/>
    <property type="evidence" value="ECO:0007669"/>
    <property type="project" value="TreeGrafter"/>
</dbReference>
<reference evidence="5" key="1">
    <citation type="journal article" date="2023" name="G3 (Bethesda)">
        <title>A reference genome for the long-term kleptoplast-retaining sea slug Elysia crispata morphotype clarki.</title>
        <authorList>
            <person name="Eastman K.E."/>
            <person name="Pendleton A.L."/>
            <person name="Shaikh M.A."/>
            <person name="Suttiyut T."/>
            <person name="Ogas R."/>
            <person name="Tomko P."/>
            <person name="Gavelis G."/>
            <person name="Widhalm J.R."/>
            <person name="Wisecaver J.H."/>
        </authorList>
    </citation>
    <scope>NUCLEOTIDE SEQUENCE</scope>
    <source>
        <strain evidence="5">ECLA1</strain>
    </source>
</reference>